<accession>A0A845F1N1</accession>
<evidence type="ECO:0000313" key="2">
    <source>
        <dbReference type="EMBL" id="MYL64606.1"/>
    </source>
</evidence>
<comment type="caution">
    <text evidence="2">The sequence shown here is derived from an EMBL/GenBank/DDBJ whole genome shotgun (WGS) entry which is preliminary data.</text>
</comment>
<dbReference type="AlphaFoldDB" id="A0A845F1N1"/>
<sequence length="156" mass="17941">MLINLRPMSEFDFNQFLDASIDNYAKEKAAAGNWRAEEAFEKSRQEFDRLLPEGRNTEGHTLYTIVVEGSEEKVGSLWVKMDWNAKEAFIYEFNVHDEKQGNGFGTEAINVLERILTEHGITGLSLHVFAHNKQAIRLYERLGFATTNINMKKILD</sequence>
<dbReference type="PANTHER" id="PTHR43259">
    <property type="entry name" value="SPT10P"/>
    <property type="match status" value="1"/>
</dbReference>
<gene>
    <name evidence="2" type="ORF">GLW07_14710</name>
</gene>
<evidence type="ECO:0000259" key="1">
    <source>
        <dbReference type="PROSITE" id="PS51186"/>
    </source>
</evidence>
<dbReference type="Gene3D" id="3.40.630.30">
    <property type="match status" value="1"/>
</dbReference>
<dbReference type="RefSeq" id="WP_160920032.1">
    <property type="nucleotide sequence ID" value="NZ_WMEY01000004.1"/>
</dbReference>
<evidence type="ECO:0000313" key="3">
    <source>
        <dbReference type="Proteomes" id="UP000447833"/>
    </source>
</evidence>
<dbReference type="InterPro" id="IPR000182">
    <property type="entry name" value="GNAT_dom"/>
</dbReference>
<proteinExistence type="predicted"/>
<organism evidence="2 3">
    <name type="scientific">Guptibacillus hwajinpoensis</name>
    <dbReference type="NCBI Taxonomy" id="208199"/>
    <lineage>
        <taxon>Bacteria</taxon>
        <taxon>Bacillati</taxon>
        <taxon>Bacillota</taxon>
        <taxon>Bacilli</taxon>
        <taxon>Bacillales</taxon>
        <taxon>Guptibacillaceae</taxon>
        <taxon>Guptibacillus</taxon>
    </lineage>
</organism>
<dbReference type="PANTHER" id="PTHR43259:SF1">
    <property type="entry name" value="N-ACETYLTRANSFERASE DOMAIN-CONTAINING PROTEIN"/>
    <property type="match status" value="1"/>
</dbReference>
<protein>
    <submittedName>
        <fullName evidence="2">GNAT family N-acetyltransferase</fullName>
    </submittedName>
</protein>
<dbReference type="PROSITE" id="PS51186">
    <property type="entry name" value="GNAT"/>
    <property type="match status" value="1"/>
</dbReference>
<dbReference type="GO" id="GO:0016747">
    <property type="term" value="F:acyltransferase activity, transferring groups other than amino-acyl groups"/>
    <property type="evidence" value="ECO:0007669"/>
    <property type="project" value="InterPro"/>
</dbReference>
<dbReference type="EMBL" id="WMEY01000004">
    <property type="protein sequence ID" value="MYL64606.1"/>
    <property type="molecule type" value="Genomic_DNA"/>
</dbReference>
<dbReference type="InterPro" id="IPR052829">
    <property type="entry name" value="N-acetyltransferase_domain"/>
</dbReference>
<dbReference type="Pfam" id="PF00583">
    <property type="entry name" value="Acetyltransf_1"/>
    <property type="match status" value="1"/>
</dbReference>
<dbReference type="Proteomes" id="UP000447833">
    <property type="component" value="Unassembled WGS sequence"/>
</dbReference>
<dbReference type="CDD" id="cd04301">
    <property type="entry name" value="NAT_SF"/>
    <property type="match status" value="1"/>
</dbReference>
<feature type="domain" description="N-acetyltransferase" evidence="1">
    <location>
        <begin position="3"/>
        <end position="156"/>
    </location>
</feature>
<dbReference type="SUPFAM" id="SSF55729">
    <property type="entry name" value="Acyl-CoA N-acyltransferases (Nat)"/>
    <property type="match status" value="1"/>
</dbReference>
<keyword evidence="2" id="KW-0808">Transferase</keyword>
<dbReference type="InterPro" id="IPR016181">
    <property type="entry name" value="Acyl_CoA_acyltransferase"/>
</dbReference>
<reference evidence="2 3" key="1">
    <citation type="submission" date="2019-11" db="EMBL/GenBank/DDBJ databases">
        <title>Genome sequences of 17 halophilic strains isolated from different environments.</title>
        <authorList>
            <person name="Furrow R.E."/>
        </authorList>
    </citation>
    <scope>NUCLEOTIDE SEQUENCE [LARGE SCALE GENOMIC DNA]</scope>
    <source>
        <strain evidence="2 3">22506_14_FS</strain>
    </source>
</reference>
<name>A0A845F1N1_9BACL</name>